<keyword evidence="11" id="KW-1015">Disulfide bond</keyword>
<evidence type="ECO:0000256" key="7">
    <source>
        <dbReference type="ARBA" id="ARBA00022989"/>
    </source>
</evidence>
<evidence type="ECO:0000313" key="19">
    <source>
        <dbReference type="EMBL" id="KAF5896179.1"/>
    </source>
</evidence>
<feature type="compositionally biased region" description="Polar residues" evidence="15">
    <location>
        <begin position="142"/>
        <end position="158"/>
    </location>
</feature>
<evidence type="ECO:0000256" key="14">
    <source>
        <dbReference type="ARBA" id="ARBA00023319"/>
    </source>
</evidence>
<keyword evidence="20" id="KW-1185">Reference proteome</keyword>
<dbReference type="PANTHER" id="PTHR10441">
    <property type="entry name" value="CD8 ALPHA CHAIN"/>
    <property type="match status" value="1"/>
</dbReference>
<keyword evidence="12" id="KW-0325">Glycoprotein</keyword>
<dbReference type="OrthoDB" id="10006996at2759"/>
<feature type="non-terminal residue" evidence="19">
    <location>
        <position position="1"/>
    </location>
</feature>
<dbReference type="PANTHER" id="PTHR10441:SF2">
    <property type="entry name" value="T-CELL SURFACE GLYCOPROTEIN CD8 ALPHA CHAIN"/>
    <property type="match status" value="1"/>
</dbReference>
<dbReference type="GO" id="GO:0002250">
    <property type="term" value="P:adaptive immune response"/>
    <property type="evidence" value="ECO:0007669"/>
    <property type="project" value="UniProtKB-KW"/>
</dbReference>
<name>A0A8J4TRL1_CLAMG</name>
<evidence type="ECO:0000256" key="11">
    <source>
        <dbReference type="ARBA" id="ARBA00023157"/>
    </source>
</evidence>
<feature type="chain" id="PRO_5035271368" description="T-cell surface glycoprotein CD8 alpha chain" evidence="17">
    <location>
        <begin position="23"/>
        <end position="545"/>
    </location>
</feature>
<sequence>TMITRFVALYSLLCLCTTGSTSDSKGLQMKTVKRGGDVTVECTGFKNKTNIVWYRLMSGEMPQFFAKYYRNAQGYIFADGFTDKRFSFTVNDQKFDLNIKEIIEKDKGEYFCGELDGSMLKFTSGTRLQFEGEEKKLCPTPGTLNKNTHSVTHQGSNSRDGEGKEMKPCSTPGPHNTTSSATGTMITRFVALYSLLCLCTTGQTSDMKDLEVKTVKRGQAVTMECNISGVRNKENAAWYRQSLGKMPHFMARIYGKTYLLADGFNDNHFSFTLNDHQFNLNIKEIREDDGGEYFCTELEGSNVKFTSGTRLQFEGEEKKLCPTPGTLNNNTHSVTHQGSNCRDGEAQVASGKVKMPDIKELHVKNIKCGEAVSMECNISEGRNKNSFAWYRQSFGKVPQFLVRPYPGGTPSYIFADGFNDSRFSVTEKDQKFDLNINGTREDDGGEYFCGYVEGSTVKFTSGTRLQFEGEEKKLCPTPGTLNKNTHSVTHQGSNSRDGEGDMTWIIALIASNIISVIVIVALVGVLFKQQGKGASSSNHQTPTNQ</sequence>
<evidence type="ECO:0000256" key="4">
    <source>
        <dbReference type="ARBA" id="ARBA00022692"/>
    </source>
</evidence>
<dbReference type="InterPro" id="IPR007110">
    <property type="entry name" value="Ig-like_dom"/>
</dbReference>
<dbReference type="InterPro" id="IPR003599">
    <property type="entry name" value="Ig_sub"/>
</dbReference>
<organism evidence="19 20">
    <name type="scientific">Clarias magur</name>
    <name type="common">Asian catfish</name>
    <name type="synonym">Macropteronotus magur</name>
    <dbReference type="NCBI Taxonomy" id="1594786"/>
    <lineage>
        <taxon>Eukaryota</taxon>
        <taxon>Metazoa</taxon>
        <taxon>Chordata</taxon>
        <taxon>Craniata</taxon>
        <taxon>Vertebrata</taxon>
        <taxon>Euteleostomi</taxon>
        <taxon>Actinopterygii</taxon>
        <taxon>Neopterygii</taxon>
        <taxon>Teleostei</taxon>
        <taxon>Ostariophysi</taxon>
        <taxon>Siluriformes</taxon>
        <taxon>Clariidae</taxon>
        <taxon>Clarias</taxon>
    </lineage>
</organism>
<keyword evidence="14" id="KW-0393">Immunoglobulin domain</keyword>
<feature type="region of interest" description="Disordered" evidence="15">
    <location>
        <begin position="473"/>
        <end position="497"/>
    </location>
</feature>
<evidence type="ECO:0000256" key="15">
    <source>
        <dbReference type="SAM" id="MobiDB-lite"/>
    </source>
</evidence>
<keyword evidence="13" id="KW-0449">Lipoprotein</keyword>
<evidence type="ECO:0000256" key="3">
    <source>
        <dbReference type="ARBA" id="ARBA00022475"/>
    </source>
</evidence>
<feature type="non-terminal residue" evidence="19">
    <location>
        <position position="545"/>
    </location>
</feature>
<dbReference type="AlphaFoldDB" id="A0A8J4TRL1"/>
<gene>
    <name evidence="19" type="primary">nitr6</name>
    <name evidence="19" type="ORF">DAT39_014099</name>
</gene>
<dbReference type="InterPro" id="IPR036179">
    <property type="entry name" value="Ig-like_dom_sf"/>
</dbReference>
<dbReference type="InterPro" id="IPR015468">
    <property type="entry name" value="CD8_asu"/>
</dbReference>
<feature type="domain" description="Ig-like" evidence="18">
    <location>
        <begin position="215"/>
        <end position="296"/>
    </location>
</feature>
<accession>A0A8J4TRL1</accession>
<comment type="caution">
    <text evidence="19">The sequence shown here is derived from an EMBL/GenBank/DDBJ whole genome shotgun (WGS) entry which is preliminary data.</text>
</comment>
<evidence type="ECO:0000256" key="6">
    <source>
        <dbReference type="ARBA" id="ARBA00022859"/>
    </source>
</evidence>
<dbReference type="Pfam" id="PF07686">
    <property type="entry name" value="V-set"/>
    <property type="match status" value="3"/>
</dbReference>
<evidence type="ECO:0000256" key="1">
    <source>
        <dbReference type="ARBA" id="ARBA00004251"/>
    </source>
</evidence>
<keyword evidence="7 16" id="KW-1133">Transmembrane helix</keyword>
<feature type="domain" description="Ig-like" evidence="18">
    <location>
        <begin position="356"/>
        <end position="449"/>
    </location>
</feature>
<keyword evidence="10" id="KW-0564">Palmitate</keyword>
<keyword evidence="19" id="KW-0675">Receptor</keyword>
<keyword evidence="8" id="KW-1064">Adaptive immunity</keyword>
<protein>
    <recommendedName>
        <fullName evidence="2">T-cell surface glycoprotein CD8 alpha chain</fullName>
    </recommendedName>
</protein>
<evidence type="ECO:0000256" key="10">
    <source>
        <dbReference type="ARBA" id="ARBA00023139"/>
    </source>
</evidence>
<evidence type="ECO:0000256" key="13">
    <source>
        <dbReference type="ARBA" id="ARBA00023288"/>
    </source>
</evidence>
<evidence type="ECO:0000256" key="16">
    <source>
        <dbReference type="SAM" id="Phobius"/>
    </source>
</evidence>
<reference evidence="19" key="1">
    <citation type="submission" date="2020-07" db="EMBL/GenBank/DDBJ databases">
        <title>Clarias magur genome sequencing, assembly and annotation.</title>
        <authorList>
            <person name="Kushwaha B."/>
            <person name="Kumar R."/>
            <person name="Das P."/>
            <person name="Joshi C.G."/>
            <person name="Kumar D."/>
            <person name="Nagpure N.S."/>
            <person name="Pandey M."/>
            <person name="Agarwal S."/>
            <person name="Srivastava S."/>
            <person name="Singh M."/>
            <person name="Sahoo L."/>
            <person name="Jayasankar P."/>
            <person name="Meher P.K."/>
            <person name="Koringa P.G."/>
            <person name="Iquebal M.A."/>
            <person name="Das S.P."/>
            <person name="Bit A."/>
            <person name="Patnaik S."/>
            <person name="Patel N."/>
            <person name="Shah T.M."/>
            <person name="Hinsu A."/>
            <person name="Jena J.K."/>
        </authorList>
    </citation>
    <scope>NUCLEOTIDE SEQUENCE</scope>
    <source>
        <strain evidence="19">CIFAMagur01</strain>
        <tissue evidence="19">Testis</tissue>
    </source>
</reference>
<evidence type="ECO:0000256" key="12">
    <source>
        <dbReference type="ARBA" id="ARBA00023180"/>
    </source>
</evidence>
<dbReference type="EMBL" id="QNUK01000287">
    <property type="protein sequence ID" value="KAF5896179.1"/>
    <property type="molecule type" value="Genomic_DNA"/>
</dbReference>
<keyword evidence="4 16" id="KW-0812">Transmembrane</keyword>
<dbReference type="InterPro" id="IPR013783">
    <property type="entry name" value="Ig-like_fold"/>
</dbReference>
<dbReference type="SUPFAM" id="SSF48726">
    <property type="entry name" value="Immunoglobulin"/>
    <property type="match status" value="3"/>
</dbReference>
<keyword evidence="9 16" id="KW-0472">Membrane</keyword>
<dbReference type="SMART" id="SM00409">
    <property type="entry name" value="IG"/>
    <property type="match status" value="3"/>
</dbReference>
<dbReference type="InterPro" id="IPR013106">
    <property type="entry name" value="Ig_V-set"/>
</dbReference>
<dbReference type="Proteomes" id="UP000727407">
    <property type="component" value="Unassembled WGS sequence"/>
</dbReference>
<keyword evidence="5 17" id="KW-0732">Signal</keyword>
<comment type="subcellular location">
    <subcellularLocation>
        <location evidence="1">Cell membrane</location>
        <topology evidence="1">Single-pass type I membrane protein</topology>
    </subcellularLocation>
</comment>
<evidence type="ECO:0000313" key="20">
    <source>
        <dbReference type="Proteomes" id="UP000727407"/>
    </source>
</evidence>
<evidence type="ECO:0000256" key="8">
    <source>
        <dbReference type="ARBA" id="ARBA00023130"/>
    </source>
</evidence>
<proteinExistence type="predicted"/>
<feature type="signal peptide" evidence="17">
    <location>
        <begin position="1"/>
        <end position="22"/>
    </location>
</feature>
<keyword evidence="6" id="KW-0391">Immunity</keyword>
<dbReference type="PROSITE" id="PS50835">
    <property type="entry name" value="IG_LIKE"/>
    <property type="match status" value="2"/>
</dbReference>
<dbReference type="SMART" id="SM00406">
    <property type="entry name" value="IGv"/>
    <property type="match status" value="3"/>
</dbReference>
<dbReference type="CDD" id="cd00099">
    <property type="entry name" value="IgV"/>
    <property type="match status" value="3"/>
</dbReference>
<dbReference type="Gene3D" id="2.60.40.10">
    <property type="entry name" value="Immunoglobulins"/>
    <property type="match status" value="3"/>
</dbReference>
<evidence type="ECO:0000256" key="2">
    <source>
        <dbReference type="ARBA" id="ARBA00021525"/>
    </source>
</evidence>
<dbReference type="GO" id="GO:0005886">
    <property type="term" value="C:plasma membrane"/>
    <property type="evidence" value="ECO:0007669"/>
    <property type="project" value="UniProtKB-SubCell"/>
</dbReference>
<feature type="transmembrane region" description="Helical" evidence="16">
    <location>
        <begin position="504"/>
        <end position="527"/>
    </location>
</feature>
<keyword evidence="3" id="KW-1003">Cell membrane</keyword>
<feature type="region of interest" description="Disordered" evidence="15">
    <location>
        <begin position="139"/>
        <end position="180"/>
    </location>
</feature>
<evidence type="ECO:0000259" key="18">
    <source>
        <dbReference type="PROSITE" id="PS50835"/>
    </source>
</evidence>
<evidence type="ECO:0000256" key="17">
    <source>
        <dbReference type="SAM" id="SignalP"/>
    </source>
</evidence>
<evidence type="ECO:0000256" key="5">
    <source>
        <dbReference type="ARBA" id="ARBA00022729"/>
    </source>
</evidence>
<evidence type="ECO:0000256" key="9">
    <source>
        <dbReference type="ARBA" id="ARBA00023136"/>
    </source>
</evidence>
<feature type="compositionally biased region" description="Polar residues" evidence="15">
    <location>
        <begin position="479"/>
        <end position="495"/>
    </location>
</feature>